<evidence type="ECO:0000313" key="3">
    <source>
        <dbReference type="Proteomes" id="UP000827889"/>
    </source>
</evidence>
<feature type="transmembrane region" description="Helical" evidence="1">
    <location>
        <begin position="12"/>
        <end position="33"/>
    </location>
</feature>
<feature type="transmembrane region" description="Helical" evidence="1">
    <location>
        <begin position="53"/>
        <end position="73"/>
    </location>
</feature>
<keyword evidence="1" id="KW-0472">Membrane</keyword>
<proteinExistence type="predicted"/>
<accession>A0ABM3HUK9</accession>
<sequence>MSVSSVKDTLSVFGIGSCLILFKIAVIPYTSTFLISTVPSFWSSIKAFLSPPYMYILLNFIIAAIFASSTFHHPSQIIKPVKKGSPLNLNFGFKSGEDEAAVFEVTVAQGEAAKESRLQDQEWKNVAFTQNQEEEEEVVKPMVAAAASVDKNQCDHEL</sequence>
<gene>
    <name evidence="4" type="primary">LOC125316317</name>
</gene>
<evidence type="ECO:0000313" key="4">
    <source>
        <dbReference type="RefSeq" id="XP_048140293.1"/>
    </source>
</evidence>
<evidence type="ECO:0000256" key="1">
    <source>
        <dbReference type="SAM" id="Phobius"/>
    </source>
</evidence>
<evidence type="ECO:0000259" key="2">
    <source>
        <dbReference type="Pfam" id="PF14364"/>
    </source>
</evidence>
<dbReference type="RefSeq" id="XP_048140293.1">
    <property type="nucleotide sequence ID" value="XM_048284336.1"/>
</dbReference>
<dbReference type="GeneID" id="125316317"/>
<dbReference type="Pfam" id="PF14364">
    <property type="entry name" value="DUF4408"/>
    <property type="match status" value="1"/>
</dbReference>
<dbReference type="Proteomes" id="UP000827889">
    <property type="component" value="Chromosome 8"/>
</dbReference>
<organism evidence="3 4">
    <name type="scientific">Rhodamnia argentea</name>
    <dbReference type="NCBI Taxonomy" id="178133"/>
    <lineage>
        <taxon>Eukaryota</taxon>
        <taxon>Viridiplantae</taxon>
        <taxon>Streptophyta</taxon>
        <taxon>Embryophyta</taxon>
        <taxon>Tracheophyta</taxon>
        <taxon>Spermatophyta</taxon>
        <taxon>Magnoliopsida</taxon>
        <taxon>eudicotyledons</taxon>
        <taxon>Gunneridae</taxon>
        <taxon>Pentapetalae</taxon>
        <taxon>rosids</taxon>
        <taxon>malvids</taxon>
        <taxon>Myrtales</taxon>
        <taxon>Myrtaceae</taxon>
        <taxon>Myrtoideae</taxon>
        <taxon>Myrteae</taxon>
        <taxon>Australasian group</taxon>
        <taxon>Rhodamnia</taxon>
    </lineage>
</organism>
<keyword evidence="1" id="KW-1133">Transmembrane helix</keyword>
<keyword evidence="3" id="KW-1185">Reference proteome</keyword>
<feature type="domain" description="DUF4408" evidence="2">
    <location>
        <begin position="39"/>
        <end position="71"/>
    </location>
</feature>
<protein>
    <submittedName>
        <fullName evidence="4">Uncharacterized protein LOC125316317</fullName>
    </submittedName>
</protein>
<name>A0ABM3HUK9_9MYRT</name>
<reference evidence="4" key="1">
    <citation type="submission" date="2025-08" db="UniProtKB">
        <authorList>
            <consortium name="RefSeq"/>
        </authorList>
    </citation>
    <scope>IDENTIFICATION</scope>
    <source>
        <tissue evidence="4">Leaf</tissue>
    </source>
</reference>
<dbReference type="InterPro" id="IPR025520">
    <property type="entry name" value="DUF4408"/>
</dbReference>
<keyword evidence="1" id="KW-0812">Transmembrane</keyword>